<reference evidence="2 3" key="1">
    <citation type="submission" date="2024-06" db="EMBL/GenBank/DDBJ databases">
        <authorList>
            <person name="Lee S.D."/>
        </authorList>
    </citation>
    <scope>NUCLEOTIDE SEQUENCE [LARGE SCALE GENOMIC DNA]</scope>
    <source>
        <strain evidence="2 3">N1-10</strain>
    </source>
</reference>
<organism evidence="2 3">
    <name type="scientific">Streptacidiphilus jeojiensis</name>
    <dbReference type="NCBI Taxonomy" id="3229225"/>
    <lineage>
        <taxon>Bacteria</taxon>
        <taxon>Bacillati</taxon>
        <taxon>Actinomycetota</taxon>
        <taxon>Actinomycetes</taxon>
        <taxon>Kitasatosporales</taxon>
        <taxon>Streptomycetaceae</taxon>
        <taxon>Streptacidiphilus</taxon>
    </lineage>
</organism>
<dbReference type="RefSeq" id="WP_380566685.1">
    <property type="nucleotide sequence ID" value="NZ_JBEUKS010000009.1"/>
</dbReference>
<dbReference type="Proteomes" id="UP001592581">
    <property type="component" value="Unassembled WGS sequence"/>
</dbReference>
<evidence type="ECO:0000313" key="3">
    <source>
        <dbReference type="Proteomes" id="UP001592581"/>
    </source>
</evidence>
<feature type="domain" description="Glyoxalase-like" evidence="1">
    <location>
        <begin position="130"/>
        <end position="234"/>
    </location>
</feature>
<dbReference type="InterPro" id="IPR041581">
    <property type="entry name" value="Glyoxalase_6"/>
</dbReference>
<keyword evidence="3" id="KW-1185">Reference proteome</keyword>
<proteinExistence type="predicted"/>
<sequence>MIRWVYAFIDRPLDRFEQSSAFWTAVTGTGRSAPRGEQGEFLTLLPQRAGADAHLKLQGVDGDGGAHLDLAVDDYEVFRSEAVASGAVVVADHGSWVVLRSPGGQLFCVMPWDGAAERPEPEGGVRLDQVAIDLAPSVFDAETDFWAGLTGWGSERGSRPEFRMVRPPAGAGIPVQILLHRLEEERPTSAHLDLACADVAATTALHLRLGAEVVRREQRWTVMRDPAGGTYCLTSRDPDTGRLPTTS</sequence>
<feature type="domain" description="Glyoxalase-like" evidence="1">
    <location>
        <begin position="14"/>
        <end position="110"/>
    </location>
</feature>
<dbReference type="SUPFAM" id="SSF54593">
    <property type="entry name" value="Glyoxalase/Bleomycin resistance protein/Dihydroxybiphenyl dioxygenase"/>
    <property type="match status" value="2"/>
</dbReference>
<dbReference type="EMBL" id="JBEUKS010000009">
    <property type="protein sequence ID" value="MFC1441531.1"/>
    <property type="molecule type" value="Genomic_DNA"/>
</dbReference>
<dbReference type="Gene3D" id="3.10.180.10">
    <property type="entry name" value="2,3-Dihydroxybiphenyl 1,2-Dioxygenase, domain 1"/>
    <property type="match status" value="2"/>
</dbReference>
<dbReference type="InterPro" id="IPR029068">
    <property type="entry name" value="Glyas_Bleomycin-R_OHBP_Dase"/>
</dbReference>
<dbReference type="Pfam" id="PF18029">
    <property type="entry name" value="Glyoxalase_6"/>
    <property type="match status" value="2"/>
</dbReference>
<accession>A0ABV6XTD4</accession>
<comment type="caution">
    <text evidence="2">The sequence shown here is derived from an EMBL/GenBank/DDBJ whole genome shotgun (WGS) entry which is preliminary data.</text>
</comment>
<dbReference type="PANTHER" id="PTHR35908:SF1">
    <property type="entry name" value="CONSERVED PROTEIN"/>
    <property type="match status" value="1"/>
</dbReference>
<gene>
    <name evidence="2" type="ORF">ABUW04_25055</name>
</gene>
<evidence type="ECO:0000259" key="1">
    <source>
        <dbReference type="Pfam" id="PF18029"/>
    </source>
</evidence>
<evidence type="ECO:0000313" key="2">
    <source>
        <dbReference type="EMBL" id="MFC1441531.1"/>
    </source>
</evidence>
<protein>
    <submittedName>
        <fullName evidence="2">VOC family protein</fullName>
    </submittedName>
</protein>
<name>A0ABV6XTD4_9ACTN</name>
<dbReference type="PANTHER" id="PTHR35908">
    <property type="entry name" value="HYPOTHETICAL FUSION PROTEIN"/>
    <property type="match status" value="1"/>
</dbReference>